<comment type="caution">
    <text evidence="1">The sequence shown here is derived from an EMBL/GenBank/DDBJ whole genome shotgun (WGS) entry which is preliminary data.</text>
</comment>
<evidence type="ECO:0000313" key="2">
    <source>
        <dbReference type="Proteomes" id="UP000034588"/>
    </source>
</evidence>
<dbReference type="InterPro" id="IPR056931">
    <property type="entry name" value="D14-like"/>
</dbReference>
<evidence type="ECO:0000313" key="1">
    <source>
        <dbReference type="EMBL" id="KKW10748.1"/>
    </source>
</evidence>
<dbReference type="AlphaFoldDB" id="A0A0G1VW98"/>
<dbReference type="Proteomes" id="UP000034588">
    <property type="component" value="Unassembled WGS sequence"/>
</dbReference>
<gene>
    <name evidence="1" type="ORF">UY48_C0031G0002</name>
</gene>
<dbReference type="Pfam" id="PF24608">
    <property type="entry name" value="PDDEXK_15"/>
    <property type="match status" value="1"/>
</dbReference>
<accession>A0A0G1VW98</accession>
<protein>
    <submittedName>
        <fullName evidence="1">Resolvase</fullName>
    </submittedName>
</protein>
<name>A0A0G1VW98_9BACT</name>
<proteinExistence type="predicted"/>
<organism evidence="1 2">
    <name type="scientific">Candidatus Gottesmanbacteria bacterium GW2011_GWB1_49_7</name>
    <dbReference type="NCBI Taxonomy" id="1618448"/>
    <lineage>
        <taxon>Bacteria</taxon>
        <taxon>Candidatus Gottesmaniibacteriota</taxon>
    </lineage>
</organism>
<reference evidence="1 2" key="1">
    <citation type="journal article" date="2015" name="Nature">
        <title>rRNA introns, odd ribosomes, and small enigmatic genomes across a large radiation of phyla.</title>
        <authorList>
            <person name="Brown C.T."/>
            <person name="Hug L.A."/>
            <person name="Thomas B.C."/>
            <person name="Sharon I."/>
            <person name="Castelle C.J."/>
            <person name="Singh A."/>
            <person name="Wilkins M.J."/>
            <person name="Williams K.H."/>
            <person name="Banfield J.F."/>
        </authorList>
    </citation>
    <scope>NUCLEOTIDE SEQUENCE [LARGE SCALE GENOMIC DNA]</scope>
</reference>
<dbReference type="EMBL" id="LCQD01000031">
    <property type="protein sequence ID" value="KKW10748.1"/>
    <property type="molecule type" value="Genomic_DNA"/>
</dbReference>
<sequence length="159" mass="18793">MEIRSKTAKRSRRKGKRGERKLIPILETWWGTKFRRTPGSGGLRWGTDSRVAGDLVTNDPAFPWVIEEKNQEKWDLHQIFQEKGPIFDWFHQAAQAGKRVGKLPILFFTKNYQPYFIMIRRRDLLKHQNQFLVPKTVLRVKRNKTTYLIATTDELLPSK</sequence>